<dbReference type="SMART" id="SM00829">
    <property type="entry name" value="PKS_ER"/>
    <property type="match status" value="1"/>
</dbReference>
<evidence type="ECO:0000313" key="3">
    <source>
        <dbReference type="Proteomes" id="UP000054279"/>
    </source>
</evidence>
<reference evidence="2 3" key="1">
    <citation type="submission" date="2014-06" db="EMBL/GenBank/DDBJ databases">
        <title>Evolutionary Origins and Diversification of the Mycorrhizal Mutualists.</title>
        <authorList>
            <consortium name="DOE Joint Genome Institute"/>
            <consortium name="Mycorrhizal Genomics Consortium"/>
            <person name="Kohler A."/>
            <person name="Kuo A."/>
            <person name="Nagy L.G."/>
            <person name="Floudas D."/>
            <person name="Copeland A."/>
            <person name="Barry K.W."/>
            <person name="Cichocki N."/>
            <person name="Veneault-Fourrey C."/>
            <person name="LaButti K."/>
            <person name="Lindquist E.A."/>
            <person name="Lipzen A."/>
            <person name="Lundell T."/>
            <person name="Morin E."/>
            <person name="Murat C."/>
            <person name="Riley R."/>
            <person name="Ohm R."/>
            <person name="Sun H."/>
            <person name="Tunlid A."/>
            <person name="Henrissat B."/>
            <person name="Grigoriev I.V."/>
            <person name="Hibbett D.S."/>
            <person name="Martin F."/>
        </authorList>
    </citation>
    <scope>NUCLEOTIDE SEQUENCE [LARGE SCALE GENOMIC DNA]</scope>
    <source>
        <strain evidence="2 3">SS14</strain>
    </source>
</reference>
<dbReference type="InterPro" id="IPR011032">
    <property type="entry name" value="GroES-like_sf"/>
</dbReference>
<feature type="domain" description="Enoyl reductase (ER)" evidence="1">
    <location>
        <begin position="16"/>
        <end position="341"/>
    </location>
</feature>
<dbReference type="SUPFAM" id="SSF50129">
    <property type="entry name" value="GroES-like"/>
    <property type="match status" value="1"/>
</dbReference>
<dbReference type="InterPro" id="IPR036291">
    <property type="entry name" value="NAD(P)-bd_dom_sf"/>
</dbReference>
<gene>
    <name evidence="2" type="ORF">M422DRAFT_33607</name>
</gene>
<dbReference type="AlphaFoldDB" id="A0A0C9USB8"/>
<dbReference type="Proteomes" id="UP000054279">
    <property type="component" value="Unassembled WGS sequence"/>
</dbReference>
<dbReference type="EMBL" id="KN837167">
    <property type="protein sequence ID" value="KIJ37709.1"/>
    <property type="molecule type" value="Genomic_DNA"/>
</dbReference>
<dbReference type="Gene3D" id="3.40.50.720">
    <property type="entry name" value="NAD(P)-binding Rossmann-like Domain"/>
    <property type="match status" value="1"/>
</dbReference>
<dbReference type="InterPro" id="IPR013154">
    <property type="entry name" value="ADH-like_N"/>
</dbReference>
<dbReference type="HOGENOM" id="CLU_026673_3_4_1"/>
<proteinExistence type="predicted"/>
<evidence type="ECO:0000259" key="1">
    <source>
        <dbReference type="SMART" id="SM00829"/>
    </source>
</evidence>
<dbReference type="CDD" id="cd08276">
    <property type="entry name" value="MDR7"/>
    <property type="match status" value="1"/>
</dbReference>
<dbReference type="Pfam" id="PF08240">
    <property type="entry name" value="ADH_N"/>
    <property type="match status" value="1"/>
</dbReference>
<name>A0A0C9USB8_SPHS4</name>
<dbReference type="Pfam" id="PF00107">
    <property type="entry name" value="ADH_zinc_N"/>
    <property type="match status" value="1"/>
</dbReference>
<dbReference type="OrthoDB" id="9930022at2759"/>
<dbReference type="PANTHER" id="PTHR45033:SF2">
    <property type="entry name" value="ZINC-TYPE ALCOHOL DEHYDROGENASE-LIKE PROTEIN C1773.06C"/>
    <property type="match status" value="1"/>
</dbReference>
<evidence type="ECO:0000313" key="2">
    <source>
        <dbReference type="EMBL" id="KIJ37709.1"/>
    </source>
</evidence>
<dbReference type="InterPro" id="IPR052711">
    <property type="entry name" value="Zinc_ADH-like"/>
</dbReference>
<dbReference type="PANTHER" id="PTHR45033">
    <property type="match status" value="1"/>
</dbReference>
<dbReference type="InterPro" id="IPR020843">
    <property type="entry name" value="ER"/>
</dbReference>
<organism evidence="2 3">
    <name type="scientific">Sphaerobolus stellatus (strain SS14)</name>
    <dbReference type="NCBI Taxonomy" id="990650"/>
    <lineage>
        <taxon>Eukaryota</taxon>
        <taxon>Fungi</taxon>
        <taxon>Dikarya</taxon>
        <taxon>Basidiomycota</taxon>
        <taxon>Agaricomycotina</taxon>
        <taxon>Agaricomycetes</taxon>
        <taxon>Phallomycetidae</taxon>
        <taxon>Geastrales</taxon>
        <taxon>Sphaerobolaceae</taxon>
        <taxon>Sphaerobolus</taxon>
    </lineage>
</organism>
<dbReference type="InterPro" id="IPR013149">
    <property type="entry name" value="ADH-like_C"/>
</dbReference>
<dbReference type="GO" id="GO:0016491">
    <property type="term" value="F:oxidoreductase activity"/>
    <property type="evidence" value="ECO:0007669"/>
    <property type="project" value="InterPro"/>
</dbReference>
<dbReference type="Gene3D" id="3.90.180.10">
    <property type="entry name" value="Medium-chain alcohol dehydrogenases, catalytic domain"/>
    <property type="match status" value="1"/>
</dbReference>
<sequence length="345" mass="37293">MTPTITKEYRLPEYTGIQALRLHEAELVALRGNDVLMKVHAVSLQYRDLMVATGKYTPGVKDNVLPCSDAAGEIVEVGSDVQGWKKGDRVCANFSVDHIAGDMTESIRQSALGGPIDGVLTQYKVLPAHCLVSIPGHLSYEEASTLPCAALTAYNALHGPVPMKAGDYILVLGTGGVSIFALQLATASGAVVIATSSSDEKLDKAKQLGAKHVINYKKTPEWDQEVLKITNGRGVDHIIEVGGPGTLPKSLKAVKYAGWIHTIGFLSSEPSEGANLAMECLSKACFIRGILIGSRHQFEDMNRLIIAARLRPVIDKVFSFDQAREAYEYLESQKHIGKVVIKVVN</sequence>
<accession>A0A0C9USB8</accession>
<protein>
    <recommendedName>
        <fullName evidence="1">Enoyl reductase (ER) domain-containing protein</fullName>
    </recommendedName>
</protein>
<keyword evidence="3" id="KW-1185">Reference proteome</keyword>
<dbReference type="SUPFAM" id="SSF51735">
    <property type="entry name" value="NAD(P)-binding Rossmann-fold domains"/>
    <property type="match status" value="1"/>
</dbReference>